<evidence type="ECO:0000313" key="2">
    <source>
        <dbReference type="EMBL" id="TQV77319.1"/>
    </source>
</evidence>
<dbReference type="Proteomes" id="UP000317839">
    <property type="component" value="Unassembled WGS sequence"/>
</dbReference>
<reference evidence="2 3" key="1">
    <citation type="submission" date="2019-06" db="EMBL/GenBank/DDBJ databases">
        <title>Draft genome of Aliikangiella marina GYP-15.</title>
        <authorList>
            <person name="Wang G."/>
        </authorList>
    </citation>
    <scope>NUCLEOTIDE SEQUENCE [LARGE SCALE GENOMIC DNA]</scope>
    <source>
        <strain evidence="2 3">GYP-15</strain>
    </source>
</reference>
<evidence type="ECO:0000259" key="1">
    <source>
        <dbReference type="Pfam" id="PF14302"/>
    </source>
</evidence>
<gene>
    <name evidence="2" type="ORF">FLL45_05070</name>
</gene>
<dbReference type="InterPro" id="IPR025485">
    <property type="entry name" value="DUF4377"/>
</dbReference>
<proteinExistence type="predicted"/>
<dbReference type="OrthoDB" id="7871744at2"/>
<dbReference type="EMBL" id="VIKR01000001">
    <property type="protein sequence ID" value="TQV77319.1"/>
    <property type="molecule type" value="Genomic_DNA"/>
</dbReference>
<accession>A0A545TJA7</accession>
<organism evidence="2 3">
    <name type="scientific">Aliikangiella marina</name>
    <dbReference type="NCBI Taxonomy" id="1712262"/>
    <lineage>
        <taxon>Bacteria</taxon>
        <taxon>Pseudomonadati</taxon>
        <taxon>Pseudomonadota</taxon>
        <taxon>Gammaproteobacteria</taxon>
        <taxon>Oceanospirillales</taxon>
        <taxon>Pleioneaceae</taxon>
        <taxon>Aliikangiella</taxon>
    </lineage>
</organism>
<dbReference type="PROSITE" id="PS51257">
    <property type="entry name" value="PROKAR_LIPOPROTEIN"/>
    <property type="match status" value="1"/>
</dbReference>
<evidence type="ECO:0000313" key="3">
    <source>
        <dbReference type="Proteomes" id="UP000317839"/>
    </source>
</evidence>
<keyword evidence="3" id="KW-1185">Reference proteome</keyword>
<protein>
    <submittedName>
        <fullName evidence="2">DUF4377 domain-containing protein</fullName>
    </submittedName>
</protein>
<dbReference type="AlphaFoldDB" id="A0A545TJA7"/>
<feature type="domain" description="DUF4377" evidence="1">
    <location>
        <begin position="34"/>
        <end position="104"/>
    </location>
</feature>
<dbReference type="Pfam" id="PF14302">
    <property type="entry name" value="DUF4377"/>
    <property type="match status" value="1"/>
</dbReference>
<name>A0A545TJA7_9GAMM</name>
<comment type="caution">
    <text evidence="2">The sequence shown here is derived from an EMBL/GenBank/DDBJ whole genome shotgun (WGS) entry which is preliminary data.</text>
</comment>
<dbReference type="RefSeq" id="WP_142940890.1">
    <property type="nucleotide sequence ID" value="NZ_VIKR01000001.1"/>
</dbReference>
<sequence length="180" mass="19938">MNKHTLLAAITLVSLTGCDSGSNRQQPELSEFLIASNKTVCTGLAQRSCLQVNIDGGTQVNNVFESIEGFDFEWGVTSRIQVEVSNLDNPPQDASSVSYELYSIDSQIQDPIGTEYQYQNVEVFTQTISLEEGQYRFLGDDIDCQPIDCDTIIQMADMGAIINLTFTFNGDGQIELTDWN</sequence>